<accession>A0A5Q0BFR9</accession>
<sequence length="205" mass="22928">MVQWLIIVLLLAVSVILPPLMLWWLSQRSKLTPFVYSLAGVAPPFIGLPGMLFSLNLAFVCNETWQYRETAKSAMSHEADALRNIGRIASNIPERGGIPILDAVRQYLDAACSFDFPEEAAVFSNGSIAQQNNLSLAANANLADIILNSNNLDKLQPSIQQALITQLSVVRNKRLERLSLLNIEKSKIKWISLIYLELITLLRKR</sequence>
<dbReference type="AlphaFoldDB" id="A0A5Q0BFR9"/>
<evidence type="ECO:0000256" key="1">
    <source>
        <dbReference type="SAM" id="Phobius"/>
    </source>
</evidence>
<dbReference type="Proteomes" id="UP000325755">
    <property type="component" value="Chromosome"/>
</dbReference>
<feature type="transmembrane region" description="Helical" evidence="1">
    <location>
        <begin position="6"/>
        <end position="25"/>
    </location>
</feature>
<keyword evidence="3" id="KW-1185">Reference proteome</keyword>
<dbReference type="EMBL" id="CP044205">
    <property type="protein sequence ID" value="QFY42715.1"/>
    <property type="molecule type" value="Genomic_DNA"/>
</dbReference>
<feature type="transmembrane region" description="Helical" evidence="1">
    <location>
        <begin position="34"/>
        <end position="59"/>
    </location>
</feature>
<keyword evidence="1" id="KW-0472">Membrane</keyword>
<organism evidence="2 3">
    <name type="scientific">Candidatus Methylospira mobilis</name>
    <dbReference type="NCBI Taxonomy" id="1808979"/>
    <lineage>
        <taxon>Bacteria</taxon>
        <taxon>Pseudomonadati</taxon>
        <taxon>Pseudomonadota</taxon>
        <taxon>Gammaproteobacteria</taxon>
        <taxon>Methylococcales</taxon>
        <taxon>Methylococcaceae</taxon>
        <taxon>Candidatus Methylospira</taxon>
    </lineage>
</organism>
<evidence type="ECO:0000313" key="2">
    <source>
        <dbReference type="EMBL" id="QFY42715.1"/>
    </source>
</evidence>
<keyword evidence="1" id="KW-0812">Transmembrane</keyword>
<gene>
    <name evidence="2" type="ORF">F6R98_08825</name>
</gene>
<dbReference type="InterPro" id="IPR025333">
    <property type="entry name" value="DUF4239"/>
</dbReference>
<reference evidence="2 3" key="1">
    <citation type="submission" date="2019-09" db="EMBL/GenBank/DDBJ databases">
        <title>Ecophysiology of the spiral-shaped methanotroph Methylospira mobilis as revealed by the complete genome sequence.</title>
        <authorList>
            <person name="Oshkin I.Y."/>
            <person name="Dedysh S.N."/>
            <person name="Miroshnikov K."/>
            <person name="Danilova O.V."/>
            <person name="Hakobyan A."/>
            <person name="Liesack W."/>
        </authorList>
    </citation>
    <scope>NUCLEOTIDE SEQUENCE [LARGE SCALE GENOMIC DNA]</scope>
    <source>
        <strain evidence="2 3">Shm1</strain>
    </source>
</reference>
<evidence type="ECO:0000313" key="3">
    <source>
        <dbReference type="Proteomes" id="UP000325755"/>
    </source>
</evidence>
<dbReference type="KEGG" id="mmob:F6R98_08825"/>
<proteinExistence type="predicted"/>
<dbReference type="InParanoid" id="A0A5Q0BFR9"/>
<name>A0A5Q0BFR9_9GAMM</name>
<dbReference type="RefSeq" id="WP_153248711.1">
    <property type="nucleotide sequence ID" value="NZ_CP044205.1"/>
</dbReference>
<protein>
    <submittedName>
        <fullName evidence="2">DUF4239 domain-containing protein</fullName>
    </submittedName>
</protein>
<dbReference type="Pfam" id="PF14023">
    <property type="entry name" value="Bestrophin-like"/>
    <property type="match status" value="1"/>
</dbReference>
<keyword evidence="1" id="KW-1133">Transmembrane helix</keyword>